<feature type="region of interest" description="Disordered" evidence="1">
    <location>
        <begin position="888"/>
        <end position="917"/>
    </location>
</feature>
<feature type="region of interest" description="Disordered" evidence="1">
    <location>
        <begin position="1113"/>
        <end position="1144"/>
    </location>
</feature>
<reference evidence="2 3" key="1">
    <citation type="submission" date="2015-07" db="EMBL/GenBank/DDBJ databases">
        <title>Draft Genome Sequence of Malassezia furfur CBS1878 and Malassezia pachydermatis CBS1879.</title>
        <authorList>
            <person name="Triana S."/>
            <person name="Ohm R."/>
            <person name="Gonzalez A."/>
            <person name="DeCock H."/>
            <person name="Restrepo S."/>
            <person name="Celis A."/>
        </authorList>
    </citation>
    <scope>NUCLEOTIDE SEQUENCE [LARGE SCALE GENOMIC DNA]</scope>
    <source>
        <strain evidence="2 3">CBS 1879</strain>
    </source>
</reference>
<feature type="compositionally biased region" description="Basic residues" evidence="1">
    <location>
        <begin position="838"/>
        <end position="847"/>
    </location>
</feature>
<feature type="compositionally biased region" description="Basic and acidic residues" evidence="1">
    <location>
        <begin position="848"/>
        <end position="872"/>
    </location>
</feature>
<evidence type="ECO:0000313" key="2">
    <source>
        <dbReference type="EMBL" id="KOS16244.1"/>
    </source>
</evidence>
<dbReference type="GeneID" id="28729452"/>
<evidence type="ECO:0000313" key="3">
    <source>
        <dbReference type="Proteomes" id="UP000037751"/>
    </source>
</evidence>
<feature type="region of interest" description="Disordered" evidence="1">
    <location>
        <begin position="1078"/>
        <end position="1098"/>
    </location>
</feature>
<dbReference type="OrthoDB" id="5212574at2759"/>
<feature type="compositionally biased region" description="Low complexity" evidence="1">
    <location>
        <begin position="696"/>
        <end position="724"/>
    </location>
</feature>
<feature type="region of interest" description="Disordered" evidence="1">
    <location>
        <begin position="256"/>
        <end position="291"/>
    </location>
</feature>
<feature type="compositionally biased region" description="Low complexity" evidence="1">
    <location>
        <begin position="658"/>
        <end position="677"/>
    </location>
</feature>
<sequence>MTPVIILRSEPPLPAFCMPFPIPPPDTDMSMLRLSVLRILTGQKGLPAPQTLTHSEQLKQMTVQGWRLRMLDLVQVQGGSQLPGNDEIDCGLDLSDDHKCSTLEHGDEIVVRLHQGYTLPDLQLPDLGPAHDYSVNIDDRDHLYKKPVYTIAPPTEPSSHSSSVQAHPTVNYQAFQYPDYRQGYRVVVARGAGNGVHRRMYDGLGPAVPSHELDRDREMDPHQLAQLKGLARSNGVAGEQARARLAELGQWPAYAKPSKKRVHKAVRDMPGAAPRRLGPGVPEPPVPSALYTSATIPTEGMASGVYHAPAPVPAPRGPPAYTPSAAPVRSKDAARVNAPLPAAPVPAPAPAPAPASAPAVAAPAPAQAHQAALAAAPAVPMKDVATAPVKAKTGQRTVPVAAPVAVRNAVPVASRTANDAGLVPVAAPVDDLATATDRMRLQQDATLQAQLGAHGRKSKAKKPKTKTKTNTKKSGMGFGARAWHAFGSSKESKNTAVSLLLVPLYSTSLIGNNATTSRLTQPKRRGLLSWRKGDAVQVLGADAKGEPIVEMTSGSKGDHSPGVPTVLQNEGMPVVPAEAAQPAQPAAVTADVPAVVVAPAQPPPVTSQPVSMQAMSTQTIPTQTMPMQTMPTQSMPTQSMPTQSMPTQSMPTQPMPTQPVSSQPVSSQPVSLQAMPTQPIPTQPTQAMPTQPIPTQPTQAMSTQAMPTQTTPTTAPRPTATAVPIASTHDTTPTQRSRTGLAHTPLANVPDPMRPRLPVQSETPRSVAMAPTPLARAKPTVEEEYEDGVLRAKHASHDRSGVLERVPGAGVLHPDSTTADGSAVLDPVPGAGLLQRHGSTKSSRRHGRDALRSSHPVDDVHPATEFHSTRSDEASSALHKLFHTSLTGEEEGAPLSRHGSLVSRKGSRRRAPESQAPVAVMPQPTGTMYMEQLPDQVVGTSMVASPAYAPATTRSSQAPTLAPPLPVSTLRAPMVAPPSPARAVAPATQPAPVTPVAPDTPDTPTPTASAEPSVPVTSQPTASSLAPALSYTSTIATSAPRARPVSMSAAPSYTSSHGALPSALGDTRLPWEQGVPSSMSTQALPPPSHHYTRMTTSTSFPSVPTAAIASQATEPAATSRTAATPLMPSSPPHTAAMPTVSATSPKIPAPVEQTSSADVFTQEVVEALDAEMPHDHDAHAHMHLSRADRRYLEVQRELAAERARQDRAERHRQERLAQRAAARQEAQSSDLSQQWAAFDEQRQREREAGLPPPSIP</sequence>
<feature type="compositionally biased region" description="Low complexity" evidence="1">
    <location>
        <begin position="1218"/>
        <end position="1227"/>
    </location>
</feature>
<feature type="region of interest" description="Disordered" evidence="1">
    <location>
        <begin position="451"/>
        <end position="476"/>
    </location>
</feature>
<proteinExistence type="predicted"/>
<feature type="compositionally biased region" description="Basic residues" evidence="1">
    <location>
        <begin position="454"/>
        <end position="471"/>
    </location>
</feature>
<feature type="region of interest" description="Disordered" evidence="1">
    <location>
        <begin position="972"/>
        <end position="1025"/>
    </location>
</feature>
<dbReference type="Proteomes" id="UP000037751">
    <property type="component" value="Unassembled WGS sequence"/>
</dbReference>
<feature type="region of interest" description="Disordered" evidence="1">
    <location>
        <begin position="339"/>
        <end position="358"/>
    </location>
</feature>
<feature type="compositionally biased region" description="Basic and acidic residues" evidence="1">
    <location>
        <begin position="1239"/>
        <end position="1248"/>
    </location>
</feature>
<feature type="region of interest" description="Disordered" evidence="1">
    <location>
        <begin position="1038"/>
        <end position="1060"/>
    </location>
</feature>
<feature type="region of interest" description="Disordered" evidence="1">
    <location>
        <begin position="1201"/>
        <end position="1256"/>
    </location>
</feature>
<evidence type="ECO:0000256" key="1">
    <source>
        <dbReference type="SAM" id="MobiDB-lite"/>
    </source>
</evidence>
<feature type="compositionally biased region" description="Low complexity" evidence="1">
    <location>
        <begin position="981"/>
        <end position="1015"/>
    </location>
</feature>
<feature type="compositionally biased region" description="Pro residues" evidence="1">
    <location>
        <begin position="341"/>
        <end position="355"/>
    </location>
</feature>
<name>A0A0M8MXD9_9BASI</name>
<feature type="compositionally biased region" description="Low complexity" evidence="1">
    <location>
        <begin position="626"/>
        <end position="652"/>
    </location>
</feature>
<comment type="caution">
    <text evidence="2">The sequence shown here is derived from an EMBL/GenBank/DDBJ whole genome shotgun (WGS) entry which is preliminary data.</text>
</comment>
<dbReference type="VEuPathDB" id="FungiDB:Malapachy_3097"/>
<protein>
    <submittedName>
        <fullName evidence="2">Tetrahydrofolylpolyglutamate synthase</fullName>
    </submittedName>
</protein>
<feature type="compositionally biased region" description="Polar residues" evidence="1">
    <location>
        <begin position="1016"/>
        <end position="1025"/>
    </location>
</feature>
<feature type="region of interest" description="Disordered" evidence="1">
    <location>
        <begin position="626"/>
        <end position="872"/>
    </location>
</feature>
<accession>A0A0M8MXD9</accession>
<keyword evidence="3" id="KW-1185">Reference proteome</keyword>
<feature type="compositionally biased region" description="Polar residues" evidence="1">
    <location>
        <begin position="728"/>
        <end position="738"/>
    </location>
</feature>
<gene>
    <name evidence="2" type="ORF">Malapachy_3097</name>
</gene>
<feature type="compositionally biased region" description="Basic and acidic residues" evidence="1">
    <location>
        <begin position="1201"/>
        <end position="1217"/>
    </location>
</feature>
<feature type="compositionally biased region" description="Polar residues" evidence="1">
    <location>
        <begin position="1113"/>
        <end position="1122"/>
    </location>
</feature>
<dbReference type="AlphaFoldDB" id="A0A0M8MXD9"/>
<dbReference type="EMBL" id="LGAV01000001">
    <property type="protein sequence ID" value="KOS16244.1"/>
    <property type="molecule type" value="Genomic_DNA"/>
</dbReference>
<organism evidence="2 3">
    <name type="scientific">Malassezia pachydermatis</name>
    <dbReference type="NCBI Taxonomy" id="77020"/>
    <lineage>
        <taxon>Eukaryota</taxon>
        <taxon>Fungi</taxon>
        <taxon>Dikarya</taxon>
        <taxon>Basidiomycota</taxon>
        <taxon>Ustilaginomycotina</taxon>
        <taxon>Malasseziomycetes</taxon>
        <taxon>Malasseziales</taxon>
        <taxon>Malasseziaceae</taxon>
        <taxon>Malassezia</taxon>
    </lineage>
</organism>
<dbReference type="RefSeq" id="XP_017993876.1">
    <property type="nucleotide sequence ID" value="XM_018137576.1"/>
</dbReference>